<dbReference type="InterPro" id="IPR001357">
    <property type="entry name" value="BRCT_dom"/>
</dbReference>
<feature type="domain" description="BRCT" evidence="1">
    <location>
        <begin position="1"/>
        <end position="63"/>
    </location>
</feature>
<dbReference type="AlphaFoldDB" id="X0SWT1"/>
<dbReference type="InterPro" id="IPR036420">
    <property type="entry name" value="BRCT_dom_sf"/>
</dbReference>
<dbReference type="Gene3D" id="3.40.50.10190">
    <property type="entry name" value="BRCT domain"/>
    <property type="match status" value="1"/>
</dbReference>
<evidence type="ECO:0000313" key="2">
    <source>
        <dbReference type="EMBL" id="GAF85653.1"/>
    </source>
</evidence>
<comment type="caution">
    <text evidence="2">The sequence shown here is derived from an EMBL/GenBank/DDBJ whole genome shotgun (WGS) entry which is preliminary data.</text>
</comment>
<organism evidence="2">
    <name type="scientific">marine sediment metagenome</name>
    <dbReference type="NCBI Taxonomy" id="412755"/>
    <lineage>
        <taxon>unclassified sequences</taxon>
        <taxon>metagenomes</taxon>
        <taxon>ecological metagenomes</taxon>
    </lineage>
</organism>
<reference evidence="2" key="1">
    <citation type="journal article" date="2014" name="Front. Microbiol.">
        <title>High frequency of phylogenetically diverse reductive dehalogenase-homologous genes in deep subseafloor sedimentary metagenomes.</title>
        <authorList>
            <person name="Kawai M."/>
            <person name="Futagami T."/>
            <person name="Toyoda A."/>
            <person name="Takaki Y."/>
            <person name="Nishi S."/>
            <person name="Hori S."/>
            <person name="Arai W."/>
            <person name="Tsubouchi T."/>
            <person name="Morono Y."/>
            <person name="Uchiyama I."/>
            <person name="Ito T."/>
            <person name="Fujiyama A."/>
            <person name="Inagaki F."/>
            <person name="Takami H."/>
        </authorList>
    </citation>
    <scope>NUCLEOTIDE SEQUENCE</scope>
    <source>
        <strain evidence="2">Expedition CK06-06</strain>
    </source>
</reference>
<proteinExistence type="predicted"/>
<dbReference type="PROSITE" id="PS50172">
    <property type="entry name" value="BRCT"/>
    <property type="match status" value="1"/>
</dbReference>
<feature type="non-terminal residue" evidence="2">
    <location>
        <position position="1"/>
    </location>
</feature>
<evidence type="ECO:0000259" key="1">
    <source>
        <dbReference type="PROSITE" id="PS50172"/>
    </source>
</evidence>
<dbReference type="Pfam" id="PF00533">
    <property type="entry name" value="BRCT"/>
    <property type="match status" value="1"/>
</dbReference>
<name>X0SWT1_9ZZZZ</name>
<dbReference type="EMBL" id="BARS01003748">
    <property type="protein sequence ID" value="GAF85653.1"/>
    <property type="molecule type" value="Genomic_DNA"/>
</dbReference>
<dbReference type="CDD" id="cd17748">
    <property type="entry name" value="BRCT_DNA_ligase_like"/>
    <property type="match status" value="1"/>
</dbReference>
<sequence>SSITREQAKEAIESLGGTVTSSVSSKTNFLIVGESPGSKVQKAQKWSIPILEEKDFLKLIHLE</sequence>
<dbReference type="SUPFAM" id="SSF52113">
    <property type="entry name" value="BRCT domain"/>
    <property type="match status" value="1"/>
</dbReference>
<protein>
    <recommendedName>
        <fullName evidence="1">BRCT domain-containing protein</fullName>
    </recommendedName>
</protein>
<gene>
    <name evidence="2" type="ORF">S01H1_07263</name>
</gene>
<accession>X0SWT1</accession>